<feature type="transmembrane region" description="Helical" evidence="1">
    <location>
        <begin position="110"/>
        <end position="130"/>
    </location>
</feature>
<dbReference type="EMBL" id="JAGKTC010000001">
    <property type="protein sequence ID" value="MBP3983777.1"/>
    <property type="molecule type" value="Genomic_DNA"/>
</dbReference>
<keyword evidence="1" id="KW-0812">Transmembrane</keyword>
<dbReference type="AlphaFoldDB" id="A0A941ATJ8"/>
<organism evidence="2 3">
    <name type="scientific">Pseudoxanthomonas helianthi</name>
    <dbReference type="NCBI Taxonomy" id="1453541"/>
    <lineage>
        <taxon>Bacteria</taxon>
        <taxon>Pseudomonadati</taxon>
        <taxon>Pseudomonadota</taxon>
        <taxon>Gammaproteobacteria</taxon>
        <taxon>Lysobacterales</taxon>
        <taxon>Lysobacteraceae</taxon>
        <taxon>Pseudoxanthomonas</taxon>
    </lineage>
</organism>
<feature type="transmembrane region" description="Helical" evidence="1">
    <location>
        <begin position="21"/>
        <end position="42"/>
    </location>
</feature>
<dbReference type="RefSeq" id="WP_210535604.1">
    <property type="nucleotide sequence ID" value="NZ_JAGKTC010000001.1"/>
</dbReference>
<feature type="transmembrane region" description="Helical" evidence="1">
    <location>
        <begin position="76"/>
        <end position="98"/>
    </location>
</feature>
<feature type="transmembrane region" description="Helical" evidence="1">
    <location>
        <begin position="162"/>
        <end position="183"/>
    </location>
</feature>
<sequence>MSATPPELPPLAATQLRPTGSFVTVIGWIAFALALLGAFYGLTQVLGGLFMPKDFYLRMMNPAGQPLSLPPLMQWLYTHTLLVGSIELVLSSLFAWVSWNLLKRRDWARIAFIAFLLLGVAWQFGSLWMMRQIVGGTLAAQNAAMPPGQAMPEEFAETMTNVAMLMGGAVGLLIAALLGWVAWKFTTRKVRDEFVR</sequence>
<reference evidence="2" key="1">
    <citation type="journal article" date="2016" name="Int. J. Syst. Evol. Microbiol.">
        <title>Pseudoxanthomonas helianthi sp. nov., isolated from roots of Jerusalem artichoke (Helianthus tuberosus).</title>
        <authorList>
            <person name="Kittiwongwattana C."/>
            <person name="Thawai C."/>
        </authorList>
    </citation>
    <scope>NUCLEOTIDE SEQUENCE</scope>
    <source>
        <strain evidence="2">110414</strain>
    </source>
</reference>
<proteinExistence type="predicted"/>
<name>A0A941ATJ8_9GAMM</name>
<accession>A0A941ATJ8</accession>
<reference evidence="2" key="2">
    <citation type="submission" date="2021-03" db="EMBL/GenBank/DDBJ databases">
        <authorList>
            <person name="Cao W."/>
        </authorList>
    </citation>
    <scope>NUCLEOTIDE SEQUENCE</scope>
    <source>
        <strain evidence="2">110414</strain>
    </source>
</reference>
<keyword evidence="1" id="KW-1133">Transmembrane helix</keyword>
<keyword evidence="1" id="KW-0472">Membrane</keyword>
<evidence type="ECO:0000313" key="3">
    <source>
        <dbReference type="Proteomes" id="UP000673447"/>
    </source>
</evidence>
<evidence type="ECO:0000313" key="2">
    <source>
        <dbReference type="EMBL" id="MBP3983777.1"/>
    </source>
</evidence>
<gene>
    <name evidence="2" type="ORF">J5837_04990</name>
</gene>
<protein>
    <submittedName>
        <fullName evidence="2">Uncharacterized protein</fullName>
    </submittedName>
</protein>
<dbReference type="Proteomes" id="UP000673447">
    <property type="component" value="Unassembled WGS sequence"/>
</dbReference>
<comment type="caution">
    <text evidence="2">The sequence shown here is derived from an EMBL/GenBank/DDBJ whole genome shotgun (WGS) entry which is preliminary data.</text>
</comment>
<evidence type="ECO:0000256" key="1">
    <source>
        <dbReference type="SAM" id="Phobius"/>
    </source>
</evidence>
<keyword evidence="3" id="KW-1185">Reference proteome</keyword>